<comment type="caution">
    <text evidence="1">The sequence shown here is derived from an EMBL/GenBank/DDBJ whole genome shotgun (WGS) entry which is preliminary data.</text>
</comment>
<proteinExistence type="predicted"/>
<dbReference type="AlphaFoldDB" id="A0A7X2TNE5"/>
<sequence>MKEDNRLVCYRLLMSQSSGSGLELSEDAFCRGCKNHRPGFKYRFCAFVECQEIKGMTTYREKFREEG</sequence>
<evidence type="ECO:0000313" key="2">
    <source>
        <dbReference type="Proteomes" id="UP000466864"/>
    </source>
</evidence>
<protein>
    <submittedName>
        <fullName evidence="1">Uncharacterized protein</fullName>
    </submittedName>
</protein>
<accession>A0A7X2TNE5</accession>
<dbReference type="RefSeq" id="WP_154457238.1">
    <property type="nucleotide sequence ID" value="NZ_VUMV01000002.1"/>
</dbReference>
<dbReference type="EMBL" id="VUMV01000002">
    <property type="protein sequence ID" value="MST81430.1"/>
    <property type="molecule type" value="Genomic_DNA"/>
</dbReference>
<organism evidence="1 2">
    <name type="scientific">Bilifractor porci</name>
    <dbReference type="NCBI Taxonomy" id="2606636"/>
    <lineage>
        <taxon>Bacteria</taxon>
        <taxon>Bacillati</taxon>
        <taxon>Bacillota</taxon>
        <taxon>Clostridia</taxon>
        <taxon>Lachnospirales</taxon>
        <taxon>Lachnospiraceae</taxon>
        <taxon>Bilifractor</taxon>
    </lineage>
</organism>
<evidence type="ECO:0000313" key="1">
    <source>
        <dbReference type="EMBL" id="MST81430.1"/>
    </source>
</evidence>
<name>A0A7X2TNE5_9FIRM</name>
<gene>
    <name evidence="1" type="ORF">FYJ60_03740</name>
</gene>
<keyword evidence="2" id="KW-1185">Reference proteome</keyword>
<reference evidence="1 2" key="1">
    <citation type="submission" date="2019-08" db="EMBL/GenBank/DDBJ databases">
        <title>In-depth cultivation of the pig gut microbiome towards novel bacterial diversity and tailored functional studies.</title>
        <authorList>
            <person name="Wylensek D."/>
            <person name="Hitch T.C.A."/>
            <person name="Clavel T."/>
        </authorList>
    </citation>
    <scope>NUCLEOTIDE SEQUENCE [LARGE SCALE GENOMIC DNA]</scope>
    <source>
        <strain evidence="1 2">Oil+RF-744-WCA-WT-13</strain>
    </source>
</reference>
<dbReference type="Proteomes" id="UP000466864">
    <property type="component" value="Unassembled WGS sequence"/>
</dbReference>